<evidence type="ECO:0000313" key="1">
    <source>
        <dbReference type="EMBL" id="MBM7562853.1"/>
    </source>
</evidence>
<sequence>MTHFKDLDYYNDLIMDNCTLPAYKINEAEIREAIRKLEIKLVRHVFNNCIDEYAILMQEQRSQLKILLLEALKCDYSEELARLEYVTKINISYLESRGSSQS</sequence>
<protein>
    <submittedName>
        <fullName evidence="1">Uncharacterized protein</fullName>
    </submittedName>
</protein>
<name>A0ABS2MTW4_9FIRM</name>
<accession>A0ABS2MTW4</accession>
<comment type="caution">
    <text evidence="1">The sequence shown here is derived from an EMBL/GenBank/DDBJ whole genome shotgun (WGS) entry which is preliminary data.</text>
</comment>
<dbReference type="RefSeq" id="WP_204665281.1">
    <property type="nucleotide sequence ID" value="NZ_JAFBDT010000033.1"/>
</dbReference>
<dbReference type="Proteomes" id="UP000767854">
    <property type="component" value="Unassembled WGS sequence"/>
</dbReference>
<evidence type="ECO:0000313" key="2">
    <source>
        <dbReference type="Proteomes" id="UP000767854"/>
    </source>
</evidence>
<proteinExistence type="predicted"/>
<reference evidence="1 2" key="1">
    <citation type="submission" date="2021-01" db="EMBL/GenBank/DDBJ databases">
        <title>Genomic Encyclopedia of Type Strains, Phase IV (KMG-IV): sequencing the most valuable type-strain genomes for metagenomic binning, comparative biology and taxonomic classification.</title>
        <authorList>
            <person name="Goeker M."/>
        </authorList>
    </citation>
    <scope>NUCLEOTIDE SEQUENCE [LARGE SCALE GENOMIC DNA]</scope>
    <source>
        <strain evidence="1 2">DSM 24436</strain>
    </source>
</reference>
<dbReference type="EMBL" id="JAFBDT010000033">
    <property type="protein sequence ID" value="MBM7562853.1"/>
    <property type="molecule type" value="Genomic_DNA"/>
</dbReference>
<keyword evidence="2" id="KW-1185">Reference proteome</keyword>
<gene>
    <name evidence="1" type="ORF">JOC49_002426</name>
</gene>
<organism evidence="1 2">
    <name type="scientific">Fusibacter tunisiensis</name>
    <dbReference type="NCBI Taxonomy" id="1008308"/>
    <lineage>
        <taxon>Bacteria</taxon>
        <taxon>Bacillati</taxon>
        <taxon>Bacillota</taxon>
        <taxon>Clostridia</taxon>
        <taxon>Eubacteriales</taxon>
        <taxon>Eubacteriales Family XII. Incertae Sedis</taxon>
        <taxon>Fusibacter</taxon>
    </lineage>
</organism>